<keyword evidence="1" id="KW-1133">Transmembrane helix</keyword>
<dbReference type="Proteomes" id="UP000186955">
    <property type="component" value="Unassembled WGS sequence"/>
</dbReference>
<reference evidence="2 3" key="1">
    <citation type="submission" date="2016-10" db="EMBL/GenBank/DDBJ databases">
        <title>Genome sequence of the ascomycete fungus Penicillium subrubescens.</title>
        <authorList>
            <person name="De Vries R.P."/>
            <person name="Peng M."/>
            <person name="Dilokpimol A."/>
            <person name="Hilden K."/>
            <person name="Makela M.R."/>
            <person name="Grigoriev I."/>
            <person name="Riley R."/>
            <person name="Granchi Z."/>
        </authorList>
    </citation>
    <scope>NUCLEOTIDE SEQUENCE [LARGE SCALE GENOMIC DNA]</scope>
    <source>
        <strain evidence="2 3">CBS 132785</strain>
    </source>
</reference>
<organism evidence="2 3">
    <name type="scientific">Penicillium subrubescens</name>
    <dbReference type="NCBI Taxonomy" id="1316194"/>
    <lineage>
        <taxon>Eukaryota</taxon>
        <taxon>Fungi</taxon>
        <taxon>Dikarya</taxon>
        <taxon>Ascomycota</taxon>
        <taxon>Pezizomycotina</taxon>
        <taxon>Eurotiomycetes</taxon>
        <taxon>Eurotiomycetidae</taxon>
        <taxon>Eurotiales</taxon>
        <taxon>Aspergillaceae</taxon>
        <taxon>Penicillium</taxon>
    </lineage>
</organism>
<proteinExistence type="predicted"/>
<comment type="caution">
    <text evidence="2">The sequence shown here is derived from an EMBL/GenBank/DDBJ whole genome shotgun (WGS) entry which is preliminary data.</text>
</comment>
<evidence type="ECO:0000313" key="3">
    <source>
        <dbReference type="Proteomes" id="UP000186955"/>
    </source>
</evidence>
<dbReference type="EMBL" id="MNBE01000673">
    <property type="protein sequence ID" value="OKO98257.1"/>
    <property type="molecule type" value="Genomic_DNA"/>
</dbReference>
<dbReference type="AlphaFoldDB" id="A0A1Q5TDF6"/>
<keyword evidence="3" id="KW-1185">Reference proteome</keyword>
<evidence type="ECO:0000313" key="2">
    <source>
        <dbReference type="EMBL" id="OKO98257.1"/>
    </source>
</evidence>
<sequence length="124" mass="13896">MVPSREGYPGDRECLDHSLDLGCCSSAAVIFVQKKTSRGGLSMRQVITIADKGWTDIPTYIREFPFFATKGWKRYGSSFLLLTIFVNLLSSLISPLQAIFLSTKTIKTPTYPLEVFDLLDIPDQ</sequence>
<keyword evidence="1" id="KW-0812">Transmembrane</keyword>
<name>A0A1Q5TDF6_9EURO</name>
<accession>A0A1Q5TDF6</accession>
<evidence type="ECO:0000256" key="1">
    <source>
        <dbReference type="SAM" id="Phobius"/>
    </source>
</evidence>
<keyword evidence="1" id="KW-0472">Membrane</keyword>
<feature type="transmembrane region" description="Helical" evidence="1">
    <location>
        <begin position="79"/>
        <end position="100"/>
    </location>
</feature>
<protein>
    <submittedName>
        <fullName evidence="2">Uncharacterized protein</fullName>
    </submittedName>
</protein>
<gene>
    <name evidence="2" type="ORF">PENSUB_9355</name>
</gene>